<feature type="transmembrane region" description="Helical" evidence="6">
    <location>
        <begin position="367"/>
        <end position="386"/>
    </location>
</feature>
<keyword evidence="4 6" id="KW-1133">Transmembrane helix</keyword>
<comment type="subcellular location">
    <subcellularLocation>
        <location evidence="1">Cell membrane</location>
        <topology evidence="1">Multi-pass membrane protein</topology>
    </subcellularLocation>
</comment>
<evidence type="ECO:0000256" key="5">
    <source>
        <dbReference type="ARBA" id="ARBA00023136"/>
    </source>
</evidence>
<gene>
    <name evidence="7" type="ORF">CARN1_2355</name>
</gene>
<dbReference type="InterPro" id="IPR050833">
    <property type="entry name" value="Poly_Biosynth_Transport"/>
</dbReference>
<feature type="transmembrane region" description="Helical" evidence="6">
    <location>
        <begin position="95"/>
        <end position="120"/>
    </location>
</feature>
<feature type="transmembrane region" description="Helical" evidence="6">
    <location>
        <begin position="157"/>
        <end position="181"/>
    </location>
</feature>
<name>E6PDB6_9ZZZZ</name>
<keyword evidence="2" id="KW-1003">Cell membrane</keyword>
<evidence type="ECO:0008006" key="8">
    <source>
        <dbReference type="Google" id="ProtNLM"/>
    </source>
</evidence>
<feature type="transmembrane region" description="Helical" evidence="6">
    <location>
        <begin position="341"/>
        <end position="360"/>
    </location>
</feature>
<evidence type="ECO:0000256" key="2">
    <source>
        <dbReference type="ARBA" id="ARBA00022475"/>
    </source>
</evidence>
<proteinExistence type="predicted"/>
<dbReference type="AlphaFoldDB" id="E6PDB6"/>
<sequence length="422" mass="43243">MNSATTTTPAARPSLLSSGAIVFAATMAMNLGGFLFHAIAGRALGVAEYGALYALISIYLLASQPVAILSPVIARYAAEFHALHDASYLRGLAEYVVRIFGAMAVLSALLAVIFAVPIGAFIREPAWAVIVVGIGVAFSTLSASLRAFCQGTHAYTLFGVSMLSEGVGKVLLLVGALLLGLGLVGGLSAFMLGAGIGAAAIVVVLLTRYRDVVATVPTIDWPRVRATLGGSAASAIAGVVMGSADVILVKHYFNAHDAGLYAAASLGGKIVLYFIGFAPTVLLPHFTHRAARGESTRRVLSVVLAATAGVGLVAVVAYHFAGLLLLHVLVGTAFDAALPLMQGYAAAMALLAMTTALVTYGLATHRLGFAIPQLLAAALTLAAIVVRHPSPAFVVSEMIAGNALMVLVVGIALAAQSKRRTA</sequence>
<dbReference type="PANTHER" id="PTHR30250:SF26">
    <property type="entry name" value="PSMA PROTEIN"/>
    <property type="match status" value="1"/>
</dbReference>
<feature type="transmembrane region" description="Helical" evidence="6">
    <location>
        <begin position="392"/>
        <end position="415"/>
    </location>
</feature>
<evidence type="ECO:0000313" key="7">
    <source>
        <dbReference type="EMBL" id="CBH74468.1"/>
    </source>
</evidence>
<protein>
    <recommendedName>
        <fullName evidence="8">Polysaccharide biosynthesis protein</fullName>
    </recommendedName>
</protein>
<feature type="transmembrane region" description="Helical" evidence="6">
    <location>
        <begin position="52"/>
        <end position="74"/>
    </location>
</feature>
<feature type="transmembrane region" description="Helical" evidence="6">
    <location>
        <begin position="299"/>
        <end position="321"/>
    </location>
</feature>
<dbReference type="PANTHER" id="PTHR30250">
    <property type="entry name" value="PST FAMILY PREDICTED COLANIC ACID TRANSPORTER"/>
    <property type="match status" value="1"/>
</dbReference>
<keyword evidence="3 6" id="KW-0812">Transmembrane</keyword>
<keyword evidence="5 6" id="KW-0472">Membrane</keyword>
<comment type="caution">
    <text evidence="7">The sequence shown here is derived from an EMBL/GenBank/DDBJ whole genome shotgun (WGS) entry which is preliminary data.</text>
</comment>
<feature type="transmembrane region" description="Helical" evidence="6">
    <location>
        <begin position="228"/>
        <end position="248"/>
    </location>
</feature>
<feature type="transmembrane region" description="Helical" evidence="6">
    <location>
        <begin position="187"/>
        <end position="207"/>
    </location>
</feature>
<dbReference type="EMBL" id="CABL01000001">
    <property type="protein sequence ID" value="CBH74468.1"/>
    <property type="molecule type" value="Genomic_DNA"/>
</dbReference>
<feature type="transmembrane region" description="Helical" evidence="6">
    <location>
        <begin position="260"/>
        <end position="287"/>
    </location>
</feature>
<evidence type="ECO:0000256" key="6">
    <source>
        <dbReference type="SAM" id="Phobius"/>
    </source>
</evidence>
<evidence type="ECO:0000256" key="3">
    <source>
        <dbReference type="ARBA" id="ARBA00022692"/>
    </source>
</evidence>
<evidence type="ECO:0000256" key="4">
    <source>
        <dbReference type="ARBA" id="ARBA00022989"/>
    </source>
</evidence>
<evidence type="ECO:0000256" key="1">
    <source>
        <dbReference type="ARBA" id="ARBA00004651"/>
    </source>
</evidence>
<organism evidence="7">
    <name type="scientific">mine drainage metagenome</name>
    <dbReference type="NCBI Taxonomy" id="410659"/>
    <lineage>
        <taxon>unclassified sequences</taxon>
        <taxon>metagenomes</taxon>
        <taxon>ecological metagenomes</taxon>
    </lineage>
</organism>
<reference evidence="7" key="1">
    <citation type="submission" date="2009-10" db="EMBL/GenBank/DDBJ databases">
        <title>Diversity of trophic interactions inside an arsenic-rich microbial ecosystem.</title>
        <authorList>
            <person name="Bertin P.N."/>
            <person name="Heinrich-Salmeron A."/>
            <person name="Pelletier E."/>
            <person name="Goulhen-Chollet F."/>
            <person name="Arsene-Ploetze F."/>
            <person name="Gallien S."/>
            <person name="Calteau A."/>
            <person name="Vallenet D."/>
            <person name="Casiot C."/>
            <person name="Chane-Woon-Ming B."/>
            <person name="Giloteaux L."/>
            <person name="Barakat M."/>
            <person name="Bonnefoy V."/>
            <person name="Bruneel O."/>
            <person name="Chandler M."/>
            <person name="Cleiss J."/>
            <person name="Duran R."/>
            <person name="Elbaz-Poulichet F."/>
            <person name="Fonknechten N."/>
            <person name="Lauga B."/>
            <person name="Mornico D."/>
            <person name="Ortet P."/>
            <person name="Schaeffer C."/>
            <person name="Siguier P."/>
            <person name="Alexander Thil Smith A."/>
            <person name="Van Dorsselaer A."/>
            <person name="Weissenbach J."/>
            <person name="Medigue C."/>
            <person name="Le Paslier D."/>
        </authorList>
    </citation>
    <scope>NUCLEOTIDE SEQUENCE</scope>
</reference>
<feature type="transmembrane region" description="Helical" evidence="6">
    <location>
        <begin position="126"/>
        <end position="145"/>
    </location>
</feature>
<dbReference type="GO" id="GO:0005886">
    <property type="term" value="C:plasma membrane"/>
    <property type="evidence" value="ECO:0007669"/>
    <property type="project" value="UniProtKB-SubCell"/>
</dbReference>
<accession>E6PDB6</accession>
<feature type="transmembrane region" description="Helical" evidence="6">
    <location>
        <begin position="20"/>
        <end position="40"/>
    </location>
</feature>